<evidence type="ECO:0000256" key="8">
    <source>
        <dbReference type="ARBA" id="ARBA00048679"/>
    </source>
</evidence>
<dbReference type="Pfam" id="PF00069">
    <property type="entry name" value="Pkinase"/>
    <property type="match status" value="1"/>
</dbReference>
<evidence type="ECO:0000313" key="12">
    <source>
        <dbReference type="Proteomes" id="UP000831859"/>
    </source>
</evidence>
<dbReference type="InterPro" id="IPR000719">
    <property type="entry name" value="Prot_kinase_dom"/>
</dbReference>
<keyword evidence="4" id="KW-0547">Nucleotide-binding</keyword>
<dbReference type="InterPro" id="IPR005543">
    <property type="entry name" value="PASTA_dom"/>
</dbReference>
<dbReference type="Gene3D" id="3.30.10.20">
    <property type="match status" value="3"/>
</dbReference>
<keyword evidence="3" id="KW-0808">Transferase</keyword>
<evidence type="ECO:0000256" key="7">
    <source>
        <dbReference type="ARBA" id="ARBA00047899"/>
    </source>
</evidence>
<evidence type="ECO:0000256" key="6">
    <source>
        <dbReference type="ARBA" id="ARBA00022840"/>
    </source>
</evidence>
<dbReference type="InterPro" id="IPR008271">
    <property type="entry name" value="Ser/Thr_kinase_AS"/>
</dbReference>
<evidence type="ECO:0000259" key="10">
    <source>
        <dbReference type="PROSITE" id="PS50011"/>
    </source>
</evidence>
<protein>
    <recommendedName>
        <fullName evidence="1">non-specific serine/threonine protein kinase</fullName>
        <ecNumber evidence="1">2.7.11.1</ecNumber>
    </recommendedName>
</protein>
<feature type="transmembrane region" description="Helical" evidence="9">
    <location>
        <begin position="317"/>
        <end position="340"/>
    </location>
</feature>
<sequence length="622" mass="71452">MKNGMVINNRYKIINKIGEGGMVNVYLSHDNKLNRLVTIKLIRLDFKNSKKAQRHFKYEKIAINKLNDSHIVKVYDVGDYKDNKYLVMEYVPGNDLKKYIQKNYPIDLKTVIYIMSQVLSAVNEAHKNGIIHRDLKPQNILITKDKNVKITDFGIALMDNLLPLTKTNSIVGSIHYISPEQILGKAITKKSDIYSLGIILYELLVGSVPFSGDSPVNIAMKHSNSNVPSIIRSNNIVPQSLENVVLKSTAKNPDDRYDSVIQMKDDLESSLLPERKNEAKLFFKVNSSNDFDDDKTKILDLNKDYNYDVNNNKTKKLVLVMLGLLFFIILIILLMHFIFFSKVQVPNVYNNNLKTAEQKIRKSRLLSTKVIYRHDYKLPHNHVIETIPKANTRLLNHSGIKLIVSDGESNIKMNNYVGKDYNKVYNSLIKMGFKVNKIYNYNNYFMPNHILNQNILPNTKVNPKKSTLNLVVSKYGKPFDMANLVGMDENAVKNYINKNHLKANYHYENTKDQPNGIVYQQNPSAGLKIQGGYNIELWISKGSMGNDNLNHSFNLSLTVPYKDTNDERGNKIVIYSNINGKGLSLYETMFINKDTKINIPYNLKTNEKIRYEVYRDGELIMK</sequence>
<reference evidence="11 12" key="1">
    <citation type="journal article" date="2022" name="Int. J. Syst. Evol. Microbiol.">
        <title>Apilactobacillus apisilvae sp. nov., Nicolia spurrieriana gen. nov. sp. nov., Bombilactobacillus folatiphilus sp. nov. and Bombilactobacillus thymidiniphilus sp. nov., four new lactic acid bacterial isolates from stingless bees Tetragonula carbonaria and Austroplebeia australis.</title>
        <authorList>
            <person name="Oliphant S.A."/>
            <person name="Watson-Haigh N.S."/>
            <person name="Sumby K.M."/>
            <person name="Gardner J."/>
            <person name="Groom S."/>
            <person name="Jiranek V."/>
        </authorList>
    </citation>
    <scope>NUCLEOTIDE SEQUENCE [LARGE SCALE GENOMIC DNA]</scope>
    <source>
        <strain evidence="11 12">SG5_A10</strain>
    </source>
</reference>
<dbReference type="Gene3D" id="2.60.40.2560">
    <property type="match status" value="1"/>
</dbReference>
<dbReference type="Proteomes" id="UP000831859">
    <property type="component" value="Chromosome"/>
</dbReference>
<evidence type="ECO:0000256" key="4">
    <source>
        <dbReference type="ARBA" id="ARBA00022741"/>
    </source>
</evidence>
<comment type="catalytic activity">
    <reaction evidence="8">
        <text>L-seryl-[protein] + ATP = O-phospho-L-seryl-[protein] + ADP + H(+)</text>
        <dbReference type="Rhea" id="RHEA:17989"/>
        <dbReference type="Rhea" id="RHEA-COMP:9863"/>
        <dbReference type="Rhea" id="RHEA-COMP:11604"/>
        <dbReference type="ChEBI" id="CHEBI:15378"/>
        <dbReference type="ChEBI" id="CHEBI:29999"/>
        <dbReference type="ChEBI" id="CHEBI:30616"/>
        <dbReference type="ChEBI" id="CHEBI:83421"/>
        <dbReference type="ChEBI" id="CHEBI:456216"/>
        <dbReference type="EC" id="2.7.11.1"/>
    </reaction>
</comment>
<dbReference type="PANTHER" id="PTHR43289:SF34">
    <property type="entry name" value="SERINE_THREONINE-PROTEIN KINASE YBDM-RELATED"/>
    <property type="match status" value="1"/>
</dbReference>
<evidence type="ECO:0000256" key="9">
    <source>
        <dbReference type="SAM" id="Phobius"/>
    </source>
</evidence>
<dbReference type="Gene3D" id="1.10.510.10">
    <property type="entry name" value="Transferase(Phosphotransferase) domain 1"/>
    <property type="match status" value="1"/>
</dbReference>
<evidence type="ECO:0000256" key="2">
    <source>
        <dbReference type="ARBA" id="ARBA00022527"/>
    </source>
</evidence>
<evidence type="ECO:0000256" key="1">
    <source>
        <dbReference type="ARBA" id="ARBA00012513"/>
    </source>
</evidence>
<dbReference type="SMART" id="SM00220">
    <property type="entry name" value="S_TKc"/>
    <property type="match status" value="1"/>
</dbReference>
<dbReference type="SUPFAM" id="SSF56112">
    <property type="entry name" value="Protein kinase-like (PK-like)"/>
    <property type="match status" value="1"/>
</dbReference>
<dbReference type="GO" id="GO:0016301">
    <property type="term" value="F:kinase activity"/>
    <property type="evidence" value="ECO:0007669"/>
    <property type="project" value="UniProtKB-KW"/>
</dbReference>
<keyword evidence="12" id="KW-1185">Reference proteome</keyword>
<dbReference type="CDD" id="cd06577">
    <property type="entry name" value="PASTA_pknB"/>
    <property type="match status" value="3"/>
</dbReference>
<evidence type="ECO:0000256" key="3">
    <source>
        <dbReference type="ARBA" id="ARBA00022679"/>
    </source>
</evidence>
<proteinExistence type="predicted"/>
<keyword evidence="9" id="KW-0472">Membrane</keyword>
<evidence type="ECO:0000256" key="5">
    <source>
        <dbReference type="ARBA" id="ARBA00022777"/>
    </source>
</evidence>
<keyword evidence="9" id="KW-1133">Transmembrane helix</keyword>
<feature type="domain" description="Protein kinase" evidence="10">
    <location>
        <begin position="11"/>
        <end position="272"/>
    </location>
</feature>
<name>A0ABY4PIA3_9LACO</name>
<keyword evidence="2" id="KW-0723">Serine/threonine-protein kinase</keyword>
<dbReference type="EC" id="2.7.11.1" evidence="1"/>
<dbReference type="PROSITE" id="PS00108">
    <property type="entry name" value="PROTEIN_KINASE_ST"/>
    <property type="match status" value="1"/>
</dbReference>
<dbReference type="EMBL" id="CP093362">
    <property type="protein sequence ID" value="UQS85327.1"/>
    <property type="molecule type" value="Genomic_DNA"/>
</dbReference>
<accession>A0ABY4PIA3</accession>
<dbReference type="Gene3D" id="3.30.200.20">
    <property type="entry name" value="Phosphorylase Kinase, domain 1"/>
    <property type="match status" value="1"/>
</dbReference>
<comment type="catalytic activity">
    <reaction evidence="7">
        <text>L-threonyl-[protein] + ATP = O-phospho-L-threonyl-[protein] + ADP + H(+)</text>
        <dbReference type="Rhea" id="RHEA:46608"/>
        <dbReference type="Rhea" id="RHEA-COMP:11060"/>
        <dbReference type="Rhea" id="RHEA-COMP:11605"/>
        <dbReference type="ChEBI" id="CHEBI:15378"/>
        <dbReference type="ChEBI" id="CHEBI:30013"/>
        <dbReference type="ChEBI" id="CHEBI:30616"/>
        <dbReference type="ChEBI" id="CHEBI:61977"/>
        <dbReference type="ChEBI" id="CHEBI:456216"/>
        <dbReference type="EC" id="2.7.11.1"/>
    </reaction>
</comment>
<dbReference type="CDD" id="cd14014">
    <property type="entry name" value="STKc_PknB_like"/>
    <property type="match status" value="1"/>
</dbReference>
<keyword evidence="9" id="KW-0812">Transmembrane</keyword>
<gene>
    <name evidence="11" type="primary">pknB</name>
    <name evidence="11" type="ORF">MOO46_01685</name>
</gene>
<keyword evidence="6" id="KW-0067">ATP-binding</keyword>
<dbReference type="PROSITE" id="PS50011">
    <property type="entry name" value="PROTEIN_KINASE_DOM"/>
    <property type="match status" value="1"/>
</dbReference>
<dbReference type="Pfam" id="PF03793">
    <property type="entry name" value="PASTA"/>
    <property type="match status" value="2"/>
</dbReference>
<keyword evidence="5 11" id="KW-0418">Kinase</keyword>
<organism evidence="11 12">
    <name type="scientific">Apilactobacillus apisilvae</name>
    <dbReference type="NCBI Taxonomy" id="2923364"/>
    <lineage>
        <taxon>Bacteria</taxon>
        <taxon>Bacillati</taxon>
        <taxon>Bacillota</taxon>
        <taxon>Bacilli</taxon>
        <taxon>Lactobacillales</taxon>
        <taxon>Lactobacillaceae</taxon>
        <taxon>Apilactobacillus</taxon>
    </lineage>
</organism>
<dbReference type="SMART" id="SM00740">
    <property type="entry name" value="PASTA"/>
    <property type="match status" value="3"/>
</dbReference>
<evidence type="ECO:0000313" key="11">
    <source>
        <dbReference type="EMBL" id="UQS85327.1"/>
    </source>
</evidence>
<dbReference type="NCBIfam" id="NF033483">
    <property type="entry name" value="PknB_PASTA_kin"/>
    <property type="match status" value="1"/>
</dbReference>
<dbReference type="RefSeq" id="WP_249511304.1">
    <property type="nucleotide sequence ID" value="NZ_CP093362.1"/>
</dbReference>
<dbReference type="PANTHER" id="PTHR43289">
    <property type="entry name" value="MITOGEN-ACTIVATED PROTEIN KINASE KINASE KINASE 20-RELATED"/>
    <property type="match status" value="1"/>
</dbReference>
<dbReference type="InterPro" id="IPR011009">
    <property type="entry name" value="Kinase-like_dom_sf"/>
</dbReference>